<dbReference type="PANTHER" id="PTHR36193">
    <property type="entry name" value="PHISTB DOMAIN-CONTAINING RESA-LIKE PROTEIN 1"/>
    <property type="match status" value="1"/>
</dbReference>
<gene>
    <name evidence="4" type="ORF">POVCU1_051420</name>
</gene>
<keyword evidence="2" id="KW-1133">Transmembrane helix</keyword>
<sequence>MECHNKRSLIVPKKGCKVMNKKDGNNYFKNPLEEGKEKSKKRNVTNSLLSRSMIMLCLVLLLLLLQKKDAYNNDTIKSELPSSNRCSRKLGESTFFKMHKQFAYYNNQEYEPHDNSKRTKQKHNDVKVGKIIDLVDSGDTMSYNWGSYSQGKRKISGDKPFTSNNRNRKTSHTTGASGYKNKDMDETRGVISKNSKNSTHITEKQLKETIDNLNDIVHYRDMINIFNKMTNIQRNRFNEMQQNLLEYWVRIARSNNLPEKYIHNKWTKIYKIMSLELHPFEEEMIYTLMHLVHSEIFAHHIFSDCIDKIKHEWDKEISKIDKQWKEYFDEKVKKYSMRLNMNPKQK</sequence>
<dbReference type="NCBIfam" id="TIGR01639">
    <property type="entry name" value="P_fal_TIGR01639"/>
    <property type="match status" value="1"/>
</dbReference>
<feature type="domain" description="Plasmodium RESA N-terminal" evidence="3">
    <location>
        <begin position="201"/>
        <end position="324"/>
    </location>
</feature>
<dbReference type="InterPro" id="IPR019111">
    <property type="entry name" value="PRESA_N"/>
</dbReference>
<evidence type="ECO:0000256" key="2">
    <source>
        <dbReference type="SAM" id="Phobius"/>
    </source>
</evidence>
<organism evidence="4 5">
    <name type="scientific">Plasmodium ovale curtisi</name>
    <dbReference type="NCBI Taxonomy" id="864141"/>
    <lineage>
        <taxon>Eukaryota</taxon>
        <taxon>Sar</taxon>
        <taxon>Alveolata</taxon>
        <taxon>Apicomplexa</taxon>
        <taxon>Aconoidasida</taxon>
        <taxon>Haemosporida</taxon>
        <taxon>Plasmodiidae</taxon>
        <taxon>Plasmodium</taxon>
        <taxon>Plasmodium (Plasmodium)</taxon>
    </lineage>
</organism>
<dbReference type="Pfam" id="PF09687">
    <property type="entry name" value="PRESAN"/>
    <property type="match status" value="1"/>
</dbReference>
<reference evidence="5" key="1">
    <citation type="submission" date="2016-05" db="EMBL/GenBank/DDBJ databases">
        <authorList>
            <person name="Naeem Raeece"/>
        </authorList>
    </citation>
    <scope>NUCLEOTIDE SEQUENCE [LARGE SCALE GENOMIC DNA]</scope>
</reference>
<dbReference type="EMBL" id="FLQV01001193">
    <property type="protein sequence ID" value="SBS99224.1"/>
    <property type="molecule type" value="Genomic_DNA"/>
</dbReference>
<dbReference type="PANTHER" id="PTHR36193:SF23">
    <property type="entry name" value="PHISTB DOMAIN-CONTAINING RESA-LIKE PROTEIN 1"/>
    <property type="match status" value="1"/>
</dbReference>
<dbReference type="InterPro" id="IPR044885">
    <property type="entry name" value="PRESA_N_sf"/>
</dbReference>
<accession>A0A1A8X3P8</accession>
<name>A0A1A8X3P8_PLAOA</name>
<keyword evidence="2" id="KW-0812">Transmembrane</keyword>
<feature type="region of interest" description="Disordered" evidence="1">
    <location>
        <begin position="154"/>
        <end position="183"/>
    </location>
</feature>
<evidence type="ECO:0000259" key="3">
    <source>
        <dbReference type="Pfam" id="PF09687"/>
    </source>
</evidence>
<evidence type="ECO:0000313" key="5">
    <source>
        <dbReference type="Proteomes" id="UP000078546"/>
    </source>
</evidence>
<dbReference type="Proteomes" id="UP000078546">
    <property type="component" value="Unassembled WGS sequence"/>
</dbReference>
<dbReference type="InterPro" id="IPR006526">
    <property type="entry name" value="Export_prot_PHISTa/b/c"/>
</dbReference>
<protein>
    <recommendedName>
        <fullName evidence="3">Plasmodium RESA N-terminal domain-containing protein</fullName>
    </recommendedName>
</protein>
<feature type="transmembrane region" description="Helical" evidence="2">
    <location>
        <begin position="48"/>
        <end position="65"/>
    </location>
</feature>
<evidence type="ECO:0000256" key="1">
    <source>
        <dbReference type="SAM" id="MobiDB-lite"/>
    </source>
</evidence>
<evidence type="ECO:0000313" key="4">
    <source>
        <dbReference type="EMBL" id="SBS99224.1"/>
    </source>
</evidence>
<dbReference type="Gene3D" id="6.10.280.180">
    <property type="entry name" value="Plasmodium RESA, N-terminal helical domain"/>
    <property type="match status" value="1"/>
</dbReference>
<dbReference type="AlphaFoldDB" id="A0A1A8X3P8"/>
<keyword evidence="2" id="KW-0472">Membrane</keyword>
<proteinExistence type="predicted"/>